<dbReference type="Gene3D" id="3.30.1360.60">
    <property type="entry name" value="Glucose permease domain IIB"/>
    <property type="match status" value="1"/>
</dbReference>
<dbReference type="GO" id="GO:0005886">
    <property type="term" value="C:plasma membrane"/>
    <property type="evidence" value="ECO:0007669"/>
    <property type="project" value="UniProtKB-SubCell"/>
</dbReference>
<dbReference type="EMBL" id="CP006681">
    <property type="protein sequence ID" value="AHI53173.1"/>
    <property type="molecule type" value="Genomic_DNA"/>
</dbReference>
<dbReference type="InterPro" id="IPR018113">
    <property type="entry name" value="PTrfase_EIIB_Cys"/>
</dbReference>
<evidence type="ECO:0000256" key="1">
    <source>
        <dbReference type="ARBA" id="ARBA00004651"/>
    </source>
</evidence>
<name>W6A7Q9_9MOLU</name>
<gene>
    <name evidence="15" type="ORF">SCULI_v1c08330</name>
</gene>
<dbReference type="InterPro" id="IPR036878">
    <property type="entry name" value="Glu_permease_IIB"/>
</dbReference>
<dbReference type="CDD" id="cd00212">
    <property type="entry name" value="PTS_IIB_glc"/>
    <property type="match status" value="1"/>
</dbReference>
<dbReference type="PATRIC" id="fig|1276246.3.peg.829"/>
<feature type="transmembrane region" description="Helical" evidence="12">
    <location>
        <begin position="167"/>
        <end position="186"/>
    </location>
</feature>
<dbReference type="Pfam" id="PF02378">
    <property type="entry name" value="PTS_EIIC"/>
    <property type="match status" value="1"/>
</dbReference>
<feature type="transmembrane region" description="Helical" evidence="12">
    <location>
        <begin position="198"/>
        <end position="219"/>
    </location>
</feature>
<keyword evidence="10 12" id="KW-0472">Membrane</keyword>
<evidence type="ECO:0000256" key="8">
    <source>
        <dbReference type="ARBA" id="ARBA00022777"/>
    </source>
</evidence>
<evidence type="ECO:0000256" key="6">
    <source>
        <dbReference type="ARBA" id="ARBA00022683"/>
    </source>
</evidence>
<keyword evidence="2" id="KW-0813">Transport</keyword>
<dbReference type="Pfam" id="PF00367">
    <property type="entry name" value="PTS_EIIB"/>
    <property type="match status" value="1"/>
</dbReference>
<evidence type="ECO:0000256" key="9">
    <source>
        <dbReference type="ARBA" id="ARBA00022989"/>
    </source>
</evidence>
<keyword evidence="4" id="KW-0762">Sugar transport</keyword>
<evidence type="ECO:0000256" key="11">
    <source>
        <dbReference type="PROSITE-ProRule" id="PRU00421"/>
    </source>
</evidence>
<evidence type="ECO:0000313" key="16">
    <source>
        <dbReference type="Proteomes" id="UP000019267"/>
    </source>
</evidence>
<dbReference type="InterPro" id="IPR050558">
    <property type="entry name" value="PTS_Sugar-Specific_Components"/>
</dbReference>
<dbReference type="GO" id="GO:0008982">
    <property type="term" value="F:protein-N(PI)-phosphohistidine-sugar phosphotransferase activity"/>
    <property type="evidence" value="ECO:0007669"/>
    <property type="project" value="InterPro"/>
</dbReference>
<dbReference type="AlphaFoldDB" id="W6A7Q9"/>
<dbReference type="InterPro" id="IPR001996">
    <property type="entry name" value="PTS_IIB_1"/>
</dbReference>
<keyword evidence="7 12" id="KW-0812">Transmembrane</keyword>
<evidence type="ECO:0000256" key="3">
    <source>
        <dbReference type="ARBA" id="ARBA00022475"/>
    </source>
</evidence>
<dbReference type="GO" id="GO:0016301">
    <property type="term" value="F:kinase activity"/>
    <property type="evidence" value="ECO:0007669"/>
    <property type="project" value="UniProtKB-KW"/>
</dbReference>
<feature type="domain" description="PTS EIIB type-1" evidence="13">
    <location>
        <begin position="18"/>
        <end position="100"/>
    </location>
</feature>
<keyword evidence="9 12" id="KW-1133">Transmembrane helix</keyword>
<dbReference type="STRING" id="1276246.SCULI_v1c08330"/>
<evidence type="ECO:0000256" key="2">
    <source>
        <dbReference type="ARBA" id="ARBA00022448"/>
    </source>
</evidence>
<feature type="transmembrane region" description="Helical" evidence="12">
    <location>
        <begin position="369"/>
        <end position="387"/>
    </location>
</feature>
<evidence type="ECO:0000256" key="10">
    <source>
        <dbReference type="ARBA" id="ARBA00023136"/>
    </source>
</evidence>
<sequence>MEERKNIHEIKGYKSKFLITSEKLIELVGKQENFSKVYNCVTRIRFLIINPDLVKIDEIKKIELVKGINWNGNELQIIIGNEVAKVKEQIDKVLDGSAYFNLKNNLAPSIDQSFGKKILQTISGIMTPLLPILMAVGLIAALQSILVETKVIENVATLPGDYGIFEGLIFIFSKVSINLLGVMFCYSTAKYFKGNTIIAIGVGLTLTSRMLYGATIVPIEDAQFGDWVQGKGSEGWLLFKLGDFPILIRSYEGSILPFILAGILVALLDKWVKQWIPSLIDLLFRPLIVYTLALIPILFLFGPIIGFIELGFANIVLFVEKWPLGIGPMLFAFLYQILVLTGVHVAVGLTISIPTIFADPQVPTAMMTAFRISVFGQLGAIIAIIIITKNYQLKTYSIGTIATGIFGISEPMIYGATLPRVKPFLAGCAGAGVAGLFIGLLKIEQIRPAGLGVFNTTGMDGTTNQILFLVAAIIAIGSGLIFTLLIYQEKKNEIKYTKKIFNSITNLYAQIISASTSEDKKTIKEKVKTINNEYIQILVDNKKTIEDYFNYIKYETKLTTQLDKIIQKEERIRNSLYKKAIKAEKLANKKEEVKINQAIDKYNQFNLDNQKDILIKQINDYKKQNTEIVNNFNALDLKLTKIKDNIFEKYVNLYDIKGIEEFKNELFNALWQTEITFGNIDEKNNMFNAKFKKGYKKIINDYRRGQINE</sequence>
<dbReference type="PANTHER" id="PTHR30175">
    <property type="entry name" value="PHOSPHOTRANSFERASE SYSTEM TRANSPORT PROTEIN"/>
    <property type="match status" value="1"/>
</dbReference>
<feature type="transmembrane region" description="Helical" evidence="12">
    <location>
        <begin position="287"/>
        <end position="313"/>
    </location>
</feature>
<evidence type="ECO:0000256" key="12">
    <source>
        <dbReference type="SAM" id="Phobius"/>
    </source>
</evidence>
<keyword evidence="5" id="KW-0808">Transferase</keyword>
<feature type="domain" description="PTS EIIC type-1" evidence="14">
    <location>
        <begin position="120"/>
        <end position="498"/>
    </location>
</feature>
<feature type="active site" description="Phosphocysteine intermediate; for EIIB activity" evidence="11">
    <location>
        <position position="40"/>
    </location>
</feature>
<dbReference type="GO" id="GO:0090563">
    <property type="term" value="F:protein-phosphocysteine-sugar phosphotransferase activity"/>
    <property type="evidence" value="ECO:0007669"/>
    <property type="project" value="TreeGrafter"/>
</dbReference>
<dbReference type="Proteomes" id="UP000019267">
    <property type="component" value="Chromosome"/>
</dbReference>
<feature type="transmembrane region" description="Helical" evidence="12">
    <location>
        <begin position="333"/>
        <end position="357"/>
    </location>
</feature>
<dbReference type="eggNOG" id="COG1263">
    <property type="taxonomic scope" value="Bacteria"/>
</dbReference>
<dbReference type="InterPro" id="IPR013013">
    <property type="entry name" value="PTS_EIIC_1"/>
</dbReference>
<organism evidence="15 16">
    <name type="scientific">Spiroplasma culicicola AES-1</name>
    <dbReference type="NCBI Taxonomy" id="1276246"/>
    <lineage>
        <taxon>Bacteria</taxon>
        <taxon>Bacillati</taxon>
        <taxon>Mycoplasmatota</taxon>
        <taxon>Mollicutes</taxon>
        <taxon>Entomoplasmatales</taxon>
        <taxon>Spiroplasmataceae</taxon>
        <taxon>Spiroplasma</taxon>
    </lineage>
</organism>
<dbReference type="PANTHER" id="PTHR30175:SF1">
    <property type="entry name" value="PTS SYSTEM ARBUTIN-, CELLOBIOSE-, AND SALICIN-SPECIFIC EIIBC COMPONENT-RELATED"/>
    <property type="match status" value="1"/>
</dbReference>
<dbReference type="eggNOG" id="COG1264">
    <property type="taxonomic scope" value="Bacteria"/>
</dbReference>
<dbReference type="InterPro" id="IPR003352">
    <property type="entry name" value="PTS_EIIC"/>
</dbReference>
<dbReference type="SUPFAM" id="SSF55604">
    <property type="entry name" value="Glucose permease domain IIB"/>
    <property type="match status" value="1"/>
</dbReference>
<keyword evidence="16" id="KW-1185">Reference proteome</keyword>
<dbReference type="RefSeq" id="WP_025363400.1">
    <property type="nucleotide sequence ID" value="NZ_CP006681.1"/>
</dbReference>
<evidence type="ECO:0000313" key="15">
    <source>
        <dbReference type="EMBL" id="AHI53173.1"/>
    </source>
</evidence>
<feature type="transmembrane region" description="Helical" evidence="12">
    <location>
        <begin position="424"/>
        <end position="446"/>
    </location>
</feature>
<dbReference type="PROSITE" id="PS51103">
    <property type="entry name" value="PTS_EIIC_TYPE_1"/>
    <property type="match status" value="1"/>
</dbReference>
<keyword evidence="6" id="KW-0598">Phosphotransferase system</keyword>
<evidence type="ECO:0000256" key="5">
    <source>
        <dbReference type="ARBA" id="ARBA00022679"/>
    </source>
</evidence>
<dbReference type="HOGENOM" id="CLU_012312_2_0_14"/>
<feature type="transmembrane region" description="Helical" evidence="12">
    <location>
        <begin position="393"/>
        <end position="412"/>
    </location>
</feature>
<dbReference type="PROSITE" id="PS01035">
    <property type="entry name" value="PTS_EIIB_TYPE_1_CYS"/>
    <property type="match status" value="1"/>
</dbReference>
<dbReference type="GO" id="GO:0009401">
    <property type="term" value="P:phosphoenolpyruvate-dependent sugar phosphotransferase system"/>
    <property type="evidence" value="ECO:0007669"/>
    <property type="project" value="UniProtKB-KW"/>
</dbReference>
<feature type="transmembrane region" description="Helical" evidence="12">
    <location>
        <begin position="246"/>
        <end position="267"/>
    </location>
</feature>
<evidence type="ECO:0000259" key="13">
    <source>
        <dbReference type="PROSITE" id="PS51098"/>
    </source>
</evidence>
<accession>W6A7Q9</accession>
<evidence type="ECO:0000256" key="4">
    <source>
        <dbReference type="ARBA" id="ARBA00022597"/>
    </source>
</evidence>
<evidence type="ECO:0000256" key="7">
    <source>
        <dbReference type="ARBA" id="ARBA00022692"/>
    </source>
</evidence>
<dbReference type="KEGG" id="scq:SCULI_v1c08330"/>
<feature type="transmembrane region" description="Helical" evidence="12">
    <location>
        <begin position="466"/>
        <end position="487"/>
    </location>
</feature>
<reference evidence="15 16" key="1">
    <citation type="journal article" date="2014" name="Genome Biol. Evol.">
        <title>Molecular evolution of the substrate utilization strategies and putative virulence factors in mosquito-associated Spiroplasma species.</title>
        <authorList>
            <person name="Chang T.H."/>
            <person name="Lo W.S."/>
            <person name="Ku C."/>
            <person name="Chen L.L."/>
            <person name="Kuo C.H."/>
        </authorList>
    </citation>
    <scope>NUCLEOTIDE SEQUENCE [LARGE SCALE GENOMIC DNA]</scope>
    <source>
        <strain evidence="15">AES-1</strain>
    </source>
</reference>
<protein>
    <submittedName>
        <fullName evidence="15">PTS system beta-glucoside-specific IIABC component</fullName>
    </submittedName>
</protein>
<feature type="transmembrane region" description="Helical" evidence="12">
    <location>
        <begin position="125"/>
        <end position="147"/>
    </location>
</feature>
<evidence type="ECO:0000259" key="14">
    <source>
        <dbReference type="PROSITE" id="PS51103"/>
    </source>
</evidence>
<comment type="subcellular location">
    <subcellularLocation>
        <location evidence="1">Cell membrane</location>
        <topology evidence="1">Multi-pass membrane protein</topology>
    </subcellularLocation>
</comment>
<keyword evidence="8" id="KW-0418">Kinase</keyword>
<keyword evidence="3" id="KW-1003">Cell membrane</keyword>
<proteinExistence type="predicted"/>
<dbReference type="PROSITE" id="PS51098">
    <property type="entry name" value="PTS_EIIB_TYPE_1"/>
    <property type="match status" value="1"/>
</dbReference>
<dbReference type="OrthoDB" id="400707at2"/>